<evidence type="ECO:0000256" key="3">
    <source>
        <dbReference type="ARBA" id="ARBA00010286"/>
    </source>
</evidence>
<comment type="cofactor">
    <cofactor evidence="1">
        <name>Zn(2+)</name>
        <dbReference type="ChEBI" id="CHEBI:29105"/>
    </cofactor>
</comment>
<dbReference type="GO" id="GO:0046872">
    <property type="term" value="F:metal ion binding"/>
    <property type="evidence" value="ECO:0007669"/>
    <property type="project" value="UniProtKB-KW"/>
</dbReference>
<keyword evidence="5" id="KW-0378">Hydrolase</keyword>
<dbReference type="GO" id="GO:0006145">
    <property type="term" value="P:purine nucleobase catabolic process"/>
    <property type="evidence" value="ECO:0007669"/>
    <property type="project" value="TreeGrafter"/>
</dbReference>
<evidence type="ECO:0000256" key="5">
    <source>
        <dbReference type="ARBA" id="ARBA00022801"/>
    </source>
</evidence>
<dbReference type="InterPro" id="IPR032466">
    <property type="entry name" value="Metal_Hydrolase"/>
</dbReference>
<keyword evidence="4" id="KW-0479">Metal-binding</keyword>
<dbReference type="PROSITE" id="PS00482">
    <property type="entry name" value="DIHYDROOROTASE_1"/>
    <property type="match status" value="1"/>
</dbReference>
<dbReference type="InterPro" id="IPR050138">
    <property type="entry name" value="DHOase/Allantoinase_Hydrolase"/>
</dbReference>
<evidence type="ECO:0000259" key="6">
    <source>
        <dbReference type="Pfam" id="PF01979"/>
    </source>
</evidence>
<reference evidence="7" key="1">
    <citation type="submission" date="2020-10" db="EMBL/GenBank/DDBJ databases">
        <authorList>
            <person name="Gilroy R."/>
        </authorList>
    </citation>
    <scope>NUCLEOTIDE SEQUENCE</scope>
    <source>
        <strain evidence="7">B1-3475</strain>
    </source>
</reference>
<dbReference type="AlphaFoldDB" id="A0A9D9MZ06"/>
<dbReference type="Proteomes" id="UP000823617">
    <property type="component" value="Unassembled WGS sequence"/>
</dbReference>
<dbReference type="Gene3D" id="2.30.40.10">
    <property type="entry name" value="Urease, subunit C, domain 1"/>
    <property type="match status" value="1"/>
</dbReference>
<dbReference type="SUPFAM" id="SSF51338">
    <property type="entry name" value="Composite domain of metallo-dependent hydrolases"/>
    <property type="match status" value="1"/>
</dbReference>
<dbReference type="InterPro" id="IPR006680">
    <property type="entry name" value="Amidohydro-rel"/>
</dbReference>
<dbReference type="SUPFAM" id="SSF51556">
    <property type="entry name" value="Metallo-dependent hydrolases"/>
    <property type="match status" value="1"/>
</dbReference>
<protein>
    <submittedName>
        <fullName evidence="7">Amidohydrolase family protein</fullName>
    </submittedName>
</protein>
<dbReference type="Gene3D" id="3.20.20.140">
    <property type="entry name" value="Metal-dependent hydrolases"/>
    <property type="match status" value="1"/>
</dbReference>
<dbReference type="GO" id="GO:0004038">
    <property type="term" value="F:allantoinase activity"/>
    <property type="evidence" value="ECO:0007669"/>
    <property type="project" value="TreeGrafter"/>
</dbReference>
<name>A0A9D9MZ06_9BACT</name>
<comment type="function">
    <text evidence="2">Catalyzes the reversible cyclization of carbamoyl aspartate to dihydroorotate.</text>
</comment>
<evidence type="ECO:0000256" key="4">
    <source>
        <dbReference type="ARBA" id="ARBA00022723"/>
    </source>
</evidence>
<dbReference type="PROSITE" id="PS00483">
    <property type="entry name" value="DIHYDROOROTASE_2"/>
    <property type="match status" value="1"/>
</dbReference>
<comment type="caution">
    <text evidence="7">The sequence shown here is derived from an EMBL/GenBank/DDBJ whole genome shotgun (WGS) entry which is preliminary data.</text>
</comment>
<sequence>MNYLLHNVTIASSVGEKRGSIAISGDRISHIFGSKDGMTVLPENLSAEIHSMKNLTGKNHARKDHAVKDHSGENGSAADAAMTNGSEARQIPFERLAEAVKAEFPECEVIDCTGRIALPGGIDAHVHFREPGMTHKADMESESLAALLGGVTSFIDMPNTNPPTTSAERLAQKLSMAEGRCHANYGFHIGATNGNFSQIERLIHEGDSGMSAADFGGIKVFMGSSTGNMLVDDSNALTRFFSIKEKPILIHSEDETIIRHNLAQAQEKFGEDIPFSEHKEIRSRKACIRSTARALELAMEEGTRLHVLHVSTKEEIEMIRAAKRLNPNITAETSANYLWFDSTGYDKMGSHLKCNPSVKDPEDRAALREALLDGTIDTIGSDHAPHLLEEKDRKYLTAPSGLPSIRQTLPVLLTLADEGGIPLSRIASVFAENAARILGIKDRGYIRTGCYADIVIADPSYERAIEESQEGYRCGWTPYQGVMLKGAAETVFINGIPAVRHGRLVSGHQGRKLVFSMQ</sequence>
<dbReference type="InterPro" id="IPR011059">
    <property type="entry name" value="Metal-dep_hydrolase_composite"/>
</dbReference>
<dbReference type="CDD" id="cd01318">
    <property type="entry name" value="DHOase_IIb"/>
    <property type="match status" value="1"/>
</dbReference>
<dbReference type="InterPro" id="IPR002195">
    <property type="entry name" value="Dihydroorotase_CS"/>
</dbReference>
<dbReference type="GO" id="GO:0005737">
    <property type="term" value="C:cytoplasm"/>
    <property type="evidence" value="ECO:0007669"/>
    <property type="project" value="TreeGrafter"/>
</dbReference>
<dbReference type="Pfam" id="PF01979">
    <property type="entry name" value="Amidohydro_1"/>
    <property type="match status" value="1"/>
</dbReference>
<accession>A0A9D9MZ06</accession>
<evidence type="ECO:0000313" key="8">
    <source>
        <dbReference type="Proteomes" id="UP000823617"/>
    </source>
</evidence>
<evidence type="ECO:0000256" key="2">
    <source>
        <dbReference type="ARBA" id="ARBA00002368"/>
    </source>
</evidence>
<dbReference type="PANTHER" id="PTHR43668">
    <property type="entry name" value="ALLANTOINASE"/>
    <property type="match status" value="1"/>
</dbReference>
<comment type="similarity">
    <text evidence="3">Belongs to the metallo-dependent hydrolases superfamily. DHOase family. Class I DHOase subfamily.</text>
</comment>
<feature type="domain" description="Amidohydrolase-related" evidence="6">
    <location>
        <begin position="116"/>
        <end position="495"/>
    </location>
</feature>
<organism evidence="7 8">
    <name type="scientific">Candidatus Cryptobacteroides intestinigallinarum</name>
    <dbReference type="NCBI Taxonomy" id="2840767"/>
    <lineage>
        <taxon>Bacteria</taxon>
        <taxon>Pseudomonadati</taxon>
        <taxon>Bacteroidota</taxon>
        <taxon>Bacteroidia</taxon>
        <taxon>Bacteroidales</taxon>
        <taxon>Candidatus Cryptobacteroides</taxon>
    </lineage>
</organism>
<dbReference type="PANTHER" id="PTHR43668:SF4">
    <property type="entry name" value="ALLANTOINASE"/>
    <property type="match status" value="1"/>
</dbReference>
<dbReference type="EMBL" id="JADIMK010000014">
    <property type="protein sequence ID" value="MBO8455147.1"/>
    <property type="molecule type" value="Genomic_DNA"/>
</dbReference>
<reference evidence="7" key="2">
    <citation type="journal article" date="2021" name="PeerJ">
        <title>Extensive microbial diversity within the chicken gut microbiome revealed by metagenomics and culture.</title>
        <authorList>
            <person name="Gilroy R."/>
            <person name="Ravi A."/>
            <person name="Getino M."/>
            <person name="Pursley I."/>
            <person name="Horton D.L."/>
            <person name="Alikhan N.F."/>
            <person name="Baker D."/>
            <person name="Gharbi K."/>
            <person name="Hall N."/>
            <person name="Watson M."/>
            <person name="Adriaenssens E.M."/>
            <person name="Foster-Nyarko E."/>
            <person name="Jarju S."/>
            <person name="Secka A."/>
            <person name="Antonio M."/>
            <person name="Oren A."/>
            <person name="Chaudhuri R.R."/>
            <person name="La Ragione R."/>
            <person name="Hildebrand F."/>
            <person name="Pallen M.J."/>
        </authorList>
    </citation>
    <scope>NUCLEOTIDE SEQUENCE</scope>
    <source>
        <strain evidence="7">B1-3475</strain>
    </source>
</reference>
<gene>
    <name evidence="7" type="ORF">IAC08_01915</name>
</gene>
<evidence type="ECO:0000313" key="7">
    <source>
        <dbReference type="EMBL" id="MBO8455147.1"/>
    </source>
</evidence>
<proteinExistence type="inferred from homology"/>
<evidence type="ECO:0000256" key="1">
    <source>
        <dbReference type="ARBA" id="ARBA00001947"/>
    </source>
</evidence>